<protein>
    <submittedName>
        <fullName evidence="2">Uncharacterized protein</fullName>
    </submittedName>
</protein>
<name>A0A242ML81_CABSO</name>
<dbReference type="AlphaFoldDB" id="A0A242ML81"/>
<accession>A0A242ML81</accession>
<dbReference type="EMBL" id="NBTZ01000098">
    <property type="protein sequence ID" value="OTP72059.1"/>
    <property type="molecule type" value="Genomic_DNA"/>
</dbReference>
<comment type="caution">
    <text evidence="2">The sequence shown here is derived from an EMBL/GenBank/DDBJ whole genome shotgun (WGS) entry which is preliminary data.</text>
</comment>
<proteinExistence type="predicted"/>
<feature type="region of interest" description="Disordered" evidence="1">
    <location>
        <begin position="21"/>
        <end position="51"/>
    </location>
</feature>
<organism evidence="2 3">
    <name type="scientific">Caballeronia sordidicola</name>
    <name type="common">Burkholderia sordidicola</name>
    <dbReference type="NCBI Taxonomy" id="196367"/>
    <lineage>
        <taxon>Bacteria</taxon>
        <taxon>Pseudomonadati</taxon>
        <taxon>Pseudomonadota</taxon>
        <taxon>Betaproteobacteria</taxon>
        <taxon>Burkholderiales</taxon>
        <taxon>Burkholderiaceae</taxon>
        <taxon>Caballeronia</taxon>
    </lineage>
</organism>
<gene>
    <name evidence="2" type="ORF">PAMC26577_22075</name>
</gene>
<dbReference type="Proteomes" id="UP000195221">
    <property type="component" value="Unassembled WGS sequence"/>
</dbReference>
<evidence type="ECO:0000313" key="2">
    <source>
        <dbReference type="EMBL" id="OTP72059.1"/>
    </source>
</evidence>
<reference evidence="2 3" key="1">
    <citation type="submission" date="2017-03" db="EMBL/GenBank/DDBJ databases">
        <title>Genome analysis of strain PAMC 26577.</title>
        <authorList>
            <person name="Oh H.-M."/>
            <person name="Yang J.-A."/>
        </authorList>
    </citation>
    <scope>NUCLEOTIDE SEQUENCE [LARGE SCALE GENOMIC DNA]</scope>
    <source>
        <strain evidence="2 3">PAMC 26577</strain>
    </source>
</reference>
<evidence type="ECO:0000313" key="3">
    <source>
        <dbReference type="Proteomes" id="UP000195221"/>
    </source>
</evidence>
<sequence>MLGVTALDVYAARGIREELSNDVTPPMRNHSNRTGFPSPAGRNAWRRLSGL</sequence>
<evidence type="ECO:0000256" key="1">
    <source>
        <dbReference type="SAM" id="MobiDB-lite"/>
    </source>
</evidence>